<gene>
    <name evidence="4" type="ORF">UCREL1_6760</name>
</gene>
<keyword evidence="5" id="KW-1185">Reference proteome</keyword>
<reference evidence="5" key="1">
    <citation type="journal article" date="2013" name="Genome Announc.">
        <title>Draft genome sequence of the grapevine dieback fungus Eutypa lata UCR-EL1.</title>
        <authorList>
            <person name="Blanco-Ulate B."/>
            <person name="Rolshausen P.E."/>
            <person name="Cantu D."/>
        </authorList>
    </citation>
    <scope>NUCLEOTIDE SEQUENCE [LARGE SCALE GENOMIC DNA]</scope>
    <source>
        <strain evidence="5">UCR-EL1</strain>
    </source>
</reference>
<evidence type="ECO:0000256" key="1">
    <source>
        <dbReference type="ARBA" id="ARBA00008828"/>
    </source>
</evidence>
<accession>M7SP72</accession>
<evidence type="ECO:0000313" key="5">
    <source>
        <dbReference type="Proteomes" id="UP000012174"/>
    </source>
</evidence>
<dbReference type="HOGENOM" id="CLU_039188_0_0_1"/>
<dbReference type="AlphaFoldDB" id="M7SP72"/>
<dbReference type="InterPro" id="IPR016024">
    <property type="entry name" value="ARM-type_fold"/>
</dbReference>
<evidence type="ECO:0000259" key="3">
    <source>
        <dbReference type="Pfam" id="PF05004"/>
    </source>
</evidence>
<feature type="compositionally biased region" description="Polar residues" evidence="2">
    <location>
        <begin position="370"/>
        <end position="379"/>
    </location>
</feature>
<evidence type="ECO:0000256" key="2">
    <source>
        <dbReference type="SAM" id="MobiDB-lite"/>
    </source>
</evidence>
<proteinExistence type="inferred from homology"/>
<feature type="domain" description="Interferon-related developmental regulator N-terminal" evidence="3">
    <location>
        <begin position="68"/>
        <end position="360"/>
    </location>
</feature>
<dbReference type="STRING" id="1287681.M7SP72"/>
<dbReference type="Gene3D" id="1.25.10.10">
    <property type="entry name" value="Leucine-rich Repeat Variant"/>
    <property type="match status" value="1"/>
</dbReference>
<organism evidence="4 5">
    <name type="scientific">Eutypa lata (strain UCR-EL1)</name>
    <name type="common">Grapevine dieback disease fungus</name>
    <name type="synonym">Eutypa armeniacae</name>
    <dbReference type="NCBI Taxonomy" id="1287681"/>
    <lineage>
        <taxon>Eukaryota</taxon>
        <taxon>Fungi</taxon>
        <taxon>Dikarya</taxon>
        <taxon>Ascomycota</taxon>
        <taxon>Pezizomycotina</taxon>
        <taxon>Sordariomycetes</taxon>
        <taxon>Xylariomycetidae</taxon>
        <taxon>Xylariales</taxon>
        <taxon>Diatrypaceae</taxon>
        <taxon>Eutypa</taxon>
    </lineage>
</organism>
<dbReference type="KEGG" id="ela:UCREL1_6760"/>
<dbReference type="InterPro" id="IPR039777">
    <property type="entry name" value="IFRD"/>
</dbReference>
<dbReference type="eggNOG" id="KOG2842">
    <property type="taxonomic scope" value="Eukaryota"/>
</dbReference>
<feature type="region of interest" description="Disordered" evidence="2">
    <location>
        <begin position="454"/>
        <end position="482"/>
    </location>
</feature>
<name>M7SP72_EUTLA</name>
<feature type="region of interest" description="Disordered" evidence="2">
    <location>
        <begin position="1"/>
        <end position="83"/>
    </location>
</feature>
<dbReference type="PANTHER" id="PTHR12354">
    <property type="entry name" value="INTERFERON-RELATED DEVELOPMENTAL REGULATOR"/>
    <property type="match status" value="1"/>
</dbReference>
<dbReference type="OrthoDB" id="18978at2759"/>
<dbReference type="InterPro" id="IPR007701">
    <property type="entry name" value="Interferon-rel_develop_reg_N"/>
</dbReference>
<evidence type="ECO:0000313" key="4">
    <source>
        <dbReference type="EMBL" id="EMR66248.1"/>
    </source>
</evidence>
<dbReference type="InterPro" id="IPR011989">
    <property type="entry name" value="ARM-like"/>
</dbReference>
<protein>
    <submittedName>
        <fullName evidence="4">Putative ifrd domain-containing protein</fullName>
    </submittedName>
</protein>
<dbReference type="SUPFAM" id="SSF48371">
    <property type="entry name" value="ARM repeat"/>
    <property type="match status" value="1"/>
</dbReference>
<comment type="similarity">
    <text evidence="1">Belongs to the IFRD family.</text>
</comment>
<dbReference type="Proteomes" id="UP000012174">
    <property type="component" value="Unassembled WGS sequence"/>
</dbReference>
<dbReference type="OMA" id="HISGRHI"/>
<feature type="region of interest" description="Disordered" evidence="2">
    <location>
        <begin position="359"/>
        <end position="386"/>
    </location>
</feature>
<dbReference type="EMBL" id="KB706688">
    <property type="protein sequence ID" value="EMR66248.1"/>
    <property type="molecule type" value="Genomic_DNA"/>
</dbReference>
<dbReference type="Pfam" id="PF05004">
    <property type="entry name" value="IFRD"/>
    <property type="match status" value="1"/>
</dbReference>
<feature type="compositionally biased region" description="Low complexity" evidence="2">
    <location>
        <begin position="28"/>
        <end position="48"/>
    </location>
</feature>
<feature type="compositionally biased region" description="Acidic residues" evidence="2">
    <location>
        <begin position="51"/>
        <end position="63"/>
    </location>
</feature>
<sequence length="482" mass="51924">MRDLRKKILLESGKTMSRKARSRPESTRGSPAGSPAPSRAGSRAASRYASEDEDAASDSEYDDSIASSVLNSDDGEDNNGVTTAWTDRLQDRITELLDRKRSSAKGRESTLNAYAHLIRHHYAAEQVEGHFGELVPALLRSVRGGANHEETVAALKALTLTILSAQSETVYDQVWNSLKGACENSDEESVKVEAIDAMSIAVMCGGGSVEAAEDLMDFLVEIVESDGHSVDAPDNGPVVAAALTAWGFVASHLDDLQAQSEQALEAFTEQLESTDAAVQIAAGINIALIFEAAREYEEAEGEGDEENGNGASSGAWNLQYDQHRLVQRMTALARESSKAVSKKDRKQLHASFNSVLTSLERGKGPGYSTARRQASNPHTGGSRVDFNDGEFREYGYRERIRVHNISMTIDTWSLSARVEMLRSILGGGLAAHYLENPAVSDLLSAAQVQFVSAPRKGASSEDYTSSPKKSRGPKGSRSIAGL</sequence>
<dbReference type="PANTHER" id="PTHR12354:SF1">
    <property type="entry name" value="INTERFERON-RELATED DEVELOPMENTAL REGULATOR 1"/>
    <property type="match status" value="1"/>
</dbReference>